<keyword evidence="4" id="KW-0548">Nucleotidyltransferase</keyword>
<dbReference type="PANTHER" id="PTHR31286:SF99">
    <property type="entry name" value="DUF4283 DOMAIN-CONTAINING PROTEIN"/>
    <property type="match status" value="1"/>
</dbReference>
<dbReference type="Pfam" id="PF14111">
    <property type="entry name" value="DUF4283"/>
    <property type="match status" value="1"/>
</dbReference>
<name>Q9XE43_ARATH</name>
<dbReference type="InterPro" id="IPR036691">
    <property type="entry name" value="Endo/exonu/phosph_ase_sf"/>
</dbReference>
<dbReference type="EMBL" id="AC007730">
    <property type="protein sequence ID" value="AAD37019.2"/>
    <property type="molecule type" value="Genomic_DNA"/>
</dbReference>
<dbReference type="PIR" id="E84487">
    <property type="entry name" value="E84487"/>
</dbReference>
<dbReference type="ExpressionAtlas" id="Q9XE43">
    <property type="expression patterns" value="differential"/>
</dbReference>
<feature type="region of interest" description="Disordered" evidence="2">
    <location>
        <begin position="384"/>
        <end position="408"/>
    </location>
</feature>
<keyword evidence="4" id="KW-0695">RNA-directed DNA polymerase</keyword>
<gene>
    <name evidence="4" type="ordered locus">At2g07670</name>
</gene>
<dbReference type="Gene3D" id="3.60.10.10">
    <property type="entry name" value="Endonuclease/exonuclease/phosphatase"/>
    <property type="match status" value="1"/>
</dbReference>
<dbReference type="InterPro" id="IPR025558">
    <property type="entry name" value="DUF4283"/>
</dbReference>
<dbReference type="InterPro" id="IPR040256">
    <property type="entry name" value="At4g02000-like"/>
</dbReference>
<dbReference type="GO" id="GO:0003676">
    <property type="term" value="F:nucleic acid binding"/>
    <property type="evidence" value="ECO:0007669"/>
    <property type="project" value="InterPro"/>
</dbReference>
<keyword evidence="1" id="KW-0862">Zinc</keyword>
<dbReference type="SUPFAM" id="SSF56219">
    <property type="entry name" value="DNase I-like"/>
    <property type="match status" value="1"/>
</dbReference>
<evidence type="ECO:0000256" key="2">
    <source>
        <dbReference type="SAM" id="MobiDB-lite"/>
    </source>
</evidence>
<organism evidence="4">
    <name type="scientific">Arabidopsis thaliana</name>
    <name type="common">Mouse-ear cress</name>
    <dbReference type="NCBI Taxonomy" id="3702"/>
    <lineage>
        <taxon>Eukaryota</taxon>
        <taxon>Viridiplantae</taxon>
        <taxon>Streptophyta</taxon>
        <taxon>Embryophyta</taxon>
        <taxon>Tracheophyta</taxon>
        <taxon>Spermatophyta</taxon>
        <taxon>Magnoliopsida</taxon>
        <taxon>eudicotyledons</taxon>
        <taxon>Gunneridae</taxon>
        <taxon>Pentapetalae</taxon>
        <taxon>rosids</taxon>
        <taxon>malvids</taxon>
        <taxon>Brassicales</taxon>
        <taxon>Brassicaceae</taxon>
        <taxon>Camelineae</taxon>
        <taxon>Arabidopsis</taxon>
    </lineage>
</organism>
<evidence type="ECO:0000259" key="3">
    <source>
        <dbReference type="PROSITE" id="PS50158"/>
    </source>
</evidence>
<dbReference type="GO" id="GO:0008270">
    <property type="term" value="F:zinc ion binding"/>
    <property type="evidence" value="ECO:0007669"/>
    <property type="project" value="UniProtKB-KW"/>
</dbReference>
<evidence type="ECO:0000256" key="1">
    <source>
        <dbReference type="PROSITE-ProRule" id="PRU00047"/>
    </source>
</evidence>
<accession>Q9XE43</accession>
<keyword evidence="4" id="KW-0808">Transferase</keyword>
<proteinExistence type="predicted"/>
<dbReference type="AlphaFoldDB" id="Q9XE43"/>
<dbReference type="GO" id="GO:0003964">
    <property type="term" value="F:RNA-directed DNA polymerase activity"/>
    <property type="evidence" value="ECO:0007669"/>
    <property type="project" value="UniProtKB-KW"/>
</dbReference>
<protein>
    <submittedName>
        <fullName evidence="4">Putative non-LTR retrolelement reverse transcriptase</fullName>
    </submittedName>
</protein>
<evidence type="ECO:0000313" key="4">
    <source>
        <dbReference type="EMBL" id="AAD37019.2"/>
    </source>
</evidence>
<reference key="1">
    <citation type="journal article" date="1999" name="Nature">
        <title>Sequence and analysis of chromosome 2 of the plant Arabidopsis thaliana.</title>
        <authorList>
            <person name="Lin X."/>
            <person name="Kaul S."/>
            <person name="Rounsley S."/>
            <person name="Shea T.P."/>
            <person name="Benito M.I."/>
            <person name="Town C.D."/>
            <person name="Fujii C.Y."/>
            <person name="Mason T."/>
            <person name="Bowman C.L."/>
            <person name="Barnstead M."/>
            <person name="Feldblyum T.V."/>
            <person name="Buell C.R."/>
            <person name="Ketchum K.A."/>
            <person name="Lee J."/>
            <person name="Ronning C.M."/>
            <person name="Koo H.L."/>
            <person name="Moffat K.S."/>
            <person name="Cronin L.A."/>
            <person name="Shen M."/>
            <person name="Pai G."/>
            <person name="Van Aken S."/>
            <person name="Umayam L."/>
            <person name="Tallon L.J."/>
            <person name="Gill J.E."/>
            <person name="Adams M.D."/>
            <person name="Carrera A.J."/>
            <person name="Creasy T.H."/>
            <person name="Goodman H.M."/>
            <person name="Somerville C.R."/>
            <person name="Copenhaver G.P."/>
            <person name="Preuss D."/>
            <person name="Nierman W.C."/>
            <person name="White O."/>
            <person name="Eisen J.A."/>
            <person name="Salzberg S.L."/>
            <person name="Fraser C.M."/>
            <person name="Venter J.C."/>
        </authorList>
    </citation>
    <scope>NUCLEOTIDE SEQUENCE [LARGE SCALE GENOMIC DNA]</scope>
    <source>
        <strain>cv. Columbia</strain>
    </source>
</reference>
<dbReference type="PROSITE" id="PS50158">
    <property type="entry name" value="ZF_CCHC"/>
    <property type="match status" value="1"/>
</dbReference>
<feature type="domain" description="CCHC-type" evidence="3">
    <location>
        <begin position="218"/>
        <end position="233"/>
    </location>
</feature>
<dbReference type="PANTHER" id="PTHR31286">
    <property type="entry name" value="GLYCINE-RICH CELL WALL STRUCTURAL PROTEIN 1.8-LIKE"/>
    <property type="match status" value="1"/>
</dbReference>
<reference evidence="4" key="2">
    <citation type="submission" date="2000-03" db="EMBL/GenBank/DDBJ databases">
        <title>Arabidopsis thaliana chromosome 2 BAC T5M2 genomic sequence.</title>
        <authorList>
            <person name="Lin X."/>
            <person name="Kaul S."/>
            <person name="Town C.D."/>
            <person name="Benito M.-I."/>
            <person name="Creasy T.H."/>
            <person name="Haas B.J."/>
            <person name="Wu D."/>
            <person name="Maiti R."/>
            <person name="Ronning C.M."/>
            <person name="Koo H."/>
            <person name="Fujii C.Y."/>
            <person name="Utterback T.R."/>
            <person name="Barnstead M.E."/>
            <person name="Bowman C.L."/>
            <person name="White O."/>
            <person name="Nierman W.C."/>
            <person name="Fraser C.M."/>
        </authorList>
    </citation>
    <scope>NUCLEOTIDE SEQUENCE</scope>
</reference>
<reference evidence="4" key="3">
    <citation type="submission" date="2002-02" db="EMBL/GenBank/DDBJ databases">
        <authorList>
            <person name="Town C.D."/>
            <person name="Kaul S."/>
        </authorList>
    </citation>
    <scope>NUCLEOTIDE SEQUENCE</scope>
</reference>
<keyword evidence="1" id="KW-0863">Zinc-finger</keyword>
<dbReference type="InterPro" id="IPR001878">
    <property type="entry name" value="Znf_CCHC"/>
</dbReference>
<keyword evidence="1" id="KW-0479">Metal-binding</keyword>
<sequence>MGTNAGGRLCPESLMDDEFVSSRMRVEFPNGADGESVITIGREVLDVMNSMWKQCMVVKVLGRNISIANLNRRLREMWKPQGAMFVVDLPCQFFMIRFEREDEYLSALTGGPWRAFGSYLLVQAWSPEFDPLRDEITTTPIWVRLMNIPLSLYHTSILMGIAGSLGKPVKVDMTTLHVERARFARMCIEVDLAKPLKGTLLLNGERYFVSYEGLANICSRCGMYGHLIHTCPQTIAEKEVNAASQSAPVVVSGAVPENDGFTVVRRSRKKAAPPQVPVVNGIEGPTGVVGRNLREITQGKNSGNILVSNSFGNLDIESSPVEGSEADLSGVQNKENVNTLRKFIQGKSISQDKEGIREGIDGGGLEIRKIGLKGGLKDRRAGFFKPNDQNRQKAKQNTNRPTKGLVFGPTKGEVVRSETGKRLRVEKGTMGRRGGIFVTRTEMEKITESALLSVRENEMDTTSLISAGTRVEGGIGRPGDSFALDLQISYGLLKVELPGGQQTQLPSVDARGQSGGIWLLWKSEVGDVSIVESAEQFIHAKVGNGLAAIHLLAVYAAPSVSRRSGLWSLLSRIVQSVDEPIIVGDMGFKGNKFTWKRGRVESTFVAKRLDRVLCRPQTRLKWQEASVTHLPFFASDHAPIYIQLEPEVRSNPLRRPFRFEAAWLTHSGFKDLLQASWNTEGETPVALAALKSKLKKWNREVFGDVNRRKESLMNEIKVVQELLEINQTDNLLSKEEELIKEFDVVLEQEEVLWFQKSREKWVELGDRNTKYFHTMTVVRRRRNRIEMLKADDGSWVSQQQELEKMAVDYYSRLYSMEDVDEVVERLPTNPPNPRIRKGNLTRWITPSPMLRPGNA</sequence>